<keyword evidence="7" id="KW-1185">Reference proteome</keyword>
<feature type="coiled-coil region" evidence="3">
    <location>
        <begin position="196"/>
        <end position="243"/>
    </location>
</feature>
<comment type="function">
    <text evidence="2">Acts as component of the GARP complex that is involved in retrograde transport from early and late endosomes to the trans-Golgi network (TGN).</text>
</comment>
<comment type="similarity">
    <text evidence="1 2">Belongs to the VPS51 family.</text>
</comment>
<dbReference type="PANTHER" id="PTHR15954">
    <property type="entry name" value="VACUOLAR PROTEIN SORTING-ASSOCIATED PROTEIN 51 HOMOLOG"/>
    <property type="match status" value="1"/>
</dbReference>
<gene>
    <name evidence="5" type="ORF">I206_07435</name>
    <name evidence="6" type="ORF">I206_106675</name>
</gene>
<dbReference type="GO" id="GO:0000938">
    <property type="term" value="C:GARP complex"/>
    <property type="evidence" value="ECO:0007669"/>
    <property type="project" value="UniProtKB-UniRule"/>
</dbReference>
<dbReference type="Pfam" id="PF08700">
    <property type="entry name" value="VPS51_Exo84_N"/>
    <property type="match status" value="1"/>
</dbReference>
<dbReference type="EMBL" id="CP144527">
    <property type="protein sequence ID" value="WWC72711.1"/>
    <property type="molecule type" value="Genomic_DNA"/>
</dbReference>
<dbReference type="GO" id="GO:1990745">
    <property type="term" value="C:EARP complex"/>
    <property type="evidence" value="ECO:0007669"/>
    <property type="project" value="TreeGrafter"/>
</dbReference>
<keyword evidence="2" id="KW-0445">Lipid transport</keyword>
<evidence type="ECO:0000256" key="3">
    <source>
        <dbReference type="SAM" id="Coils"/>
    </source>
</evidence>
<dbReference type="KEGG" id="kpin:30175804"/>
<feature type="region of interest" description="Disordered" evidence="4">
    <location>
        <begin position="1"/>
        <end position="97"/>
    </location>
</feature>
<dbReference type="EMBL" id="KI894016">
    <property type="protein sequence ID" value="OCF46582.1"/>
    <property type="molecule type" value="Genomic_DNA"/>
</dbReference>
<dbReference type="GO" id="GO:0007030">
    <property type="term" value="P:Golgi organization"/>
    <property type="evidence" value="ECO:0007669"/>
    <property type="project" value="UniProtKB-UniRule"/>
</dbReference>
<reference evidence="5" key="3">
    <citation type="submission" date="2016-07" db="EMBL/GenBank/DDBJ databases">
        <title>Evolution of pathogenesis and genome organization in the Tremellales.</title>
        <authorList>
            <person name="Cuomo C."/>
            <person name="Litvintseva A."/>
            <person name="Heitman J."/>
            <person name="Chen Y."/>
            <person name="Sun S."/>
            <person name="Springer D."/>
            <person name="Dromer F."/>
            <person name="Young S."/>
            <person name="Zeng Q."/>
            <person name="Chapman S."/>
            <person name="Gujja S."/>
            <person name="Saif S."/>
            <person name="Birren B."/>
        </authorList>
    </citation>
    <scope>NUCLEOTIDE SEQUENCE</scope>
    <source>
        <strain evidence="5">CBS 10737</strain>
    </source>
</reference>
<evidence type="ECO:0000313" key="6">
    <source>
        <dbReference type="EMBL" id="WWC72711.1"/>
    </source>
</evidence>
<dbReference type="Proteomes" id="UP000094020">
    <property type="component" value="Chromosome 9"/>
</dbReference>
<evidence type="ECO:0000256" key="1">
    <source>
        <dbReference type="ARBA" id="ARBA00006080"/>
    </source>
</evidence>
<dbReference type="GO" id="GO:0032456">
    <property type="term" value="P:endocytic recycling"/>
    <property type="evidence" value="ECO:0007669"/>
    <property type="project" value="TreeGrafter"/>
</dbReference>
<accession>A0A1B9HTI3</accession>
<feature type="compositionally biased region" description="Polar residues" evidence="4">
    <location>
        <begin position="73"/>
        <end position="84"/>
    </location>
</feature>
<dbReference type="GO" id="GO:0048193">
    <property type="term" value="P:Golgi vesicle transport"/>
    <property type="evidence" value="ECO:0007669"/>
    <property type="project" value="TreeGrafter"/>
</dbReference>
<sequence>MATSSPIPRRHSEMPSRPMATPPRKISTYTDGGGSGSGSGSGEMKRLDSGLNNEQRKARREQFRNFYGIKDGSTPSSPSSNNIRQGERGNPTDIDSTSFNASAYYEELISKSNLKELMETASKLNGDIGNLEGSRHSLVYNHHHQLFSAGDTISKLNSRTPQLISIVSQLQESFSNIEQLINSLSLDESNISIDDSNDLDNNLIKLRNEKEKIKLMILAKEPIEKIKDYYEKLKQDIQDDEKEQDGSGPILKEIEKLLEDKPEQANDSTIS</sequence>
<dbReference type="InterPro" id="IPR014812">
    <property type="entry name" value="Vps51"/>
</dbReference>
<comment type="subcellular location">
    <subcellularLocation>
        <location evidence="2">Golgi apparatus</location>
        <location evidence="2">trans-Golgi network</location>
    </subcellularLocation>
</comment>
<comment type="subunit">
    <text evidence="2">Component of the Golgi-associated retrograde protein (GARP) complex.</text>
</comment>
<dbReference type="GO" id="GO:0042147">
    <property type="term" value="P:retrograde transport, endosome to Golgi"/>
    <property type="evidence" value="ECO:0007669"/>
    <property type="project" value="UniProtKB-UniRule"/>
</dbReference>
<feature type="compositionally biased region" description="Gly residues" evidence="4">
    <location>
        <begin position="31"/>
        <end position="41"/>
    </location>
</feature>
<evidence type="ECO:0000256" key="2">
    <source>
        <dbReference type="RuleBase" id="RU368010"/>
    </source>
</evidence>
<dbReference type="PANTHER" id="PTHR15954:SF4">
    <property type="entry name" value="VACUOLAR PROTEIN SORTING-ASSOCIATED PROTEIN 51 HOMOLOG"/>
    <property type="match status" value="1"/>
</dbReference>
<evidence type="ECO:0000313" key="7">
    <source>
        <dbReference type="Proteomes" id="UP000094020"/>
    </source>
</evidence>
<keyword evidence="2" id="KW-0813">Transport</keyword>
<reference evidence="6" key="2">
    <citation type="submission" date="2013-07" db="EMBL/GenBank/DDBJ databases">
        <authorList>
            <consortium name="The Broad Institute Genome Sequencing Platform"/>
            <person name="Cuomo C."/>
            <person name="Litvintseva A."/>
            <person name="Chen Y."/>
            <person name="Heitman J."/>
            <person name="Sun S."/>
            <person name="Springer D."/>
            <person name="Dromer F."/>
            <person name="Young S.K."/>
            <person name="Zeng Q."/>
            <person name="Gargeya S."/>
            <person name="Fitzgerald M."/>
            <person name="Abouelleil A."/>
            <person name="Alvarado L."/>
            <person name="Berlin A.M."/>
            <person name="Chapman S.B."/>
            <person name="Dewar J."/>
            <person name="Goldberg J."/>
            <person name="Griggs A."/>
            <person name="Gujja S."/>
            <person name="Hansen M."/>
            <person name="Howarth C."/>
            <person name="Imamovic A."/>
            <person name="Larimer J."/>
            <person name="McCowan C."/>
            <person name="Murphy C."/>
            <person name="Pearson M."/>
            <person name="Priest M."/>
            <person name="Roberts A."/>
            <person name="Saif S."/>
            <person name="Shea T."/>
            <person name="Sykes S."/>
            <person name="Wortman J."/>
            <person name="Nusbaum C."/>
            <person name="Birren B."/>
        </authorList>
    </citation>
    <scope>NUCLEOTIDE SEQUENCE</scope>
    <source>
        <strain evidence="6">CBS 10737</strain>
    </source>
</reference>
<protein>
    <recommendedName>
        <fullName evidence="2">Vacuolar protein sorting-associated protein 51 homolog</fullName>
    </recommendedName>
</protein>
<keyword evidence="2" id="KW-0653">Protein transport</keyword>
<dbReference type="RefSeq" id="XP_019007801.1">
    <property type="nucleotide sequence ID" value="XM_019159129.1"/>
</dbReference>
<reference evidence="5" key="1">
    <citation type="submission" date="2013-07" db="EMBL/GenBank/DDBJ databases">
        <title>The Genome Sequence of Cryptococcus pinus CBS10737.</title>
        <authorList>
            <consortium name="The Broad Institute Genome Sequencing Platform"/>
            <person name="Cuomo C."/>
            <person name="Litvintseva A."/>
            <person name="Chen Y."/>
            <person name="Heitman J."/>
            <person name="Sun S."/>
            <person name="Springer D."/>
            <person name="Dromer F."/>
            <person name="Young S.K."/>
            <person name="Zeng Q."/>
            <person name="Gargeya S."/>
            <person name="Fitzgerald M."/>
            <person name="Abouelleil A."/>
            <person name="Alvarado L."/>
            <person name="Berlin A.M."/>
            <person name="Chapman S.B."/>
            <person name="Dewar J."/>
            <person name="Goldberg J."/>
            <person name="Griggs A."/>
            <person name="Gujja S."/>
            <person name="Hansen M."/>
            <person name="Howarth C."/>
            <person name="Imamovic A."/>
            <person name="Larimer J."/>
            <person name="McCowan C."/>
            <person name="Murphy C."/>
            <person name="Pearson M."/>
            <person name="Priest M."/>
            <person name="Roberts A."/>
            <person name="Saif S."/>
            <person name="Shea T."/>
            <person name="Sykes S."/>
            <person name="Wortman J."/>
            <person name="Nusbaum C."/>
            <person name="Birren B."/>
        </authorList>
    </citation>
    <scope>NUCLEOTIDE SEQUENCE [LARGE SCALE GENOMIC DNA]</scope>
    <source>
        <strain evidence="5">CBS 10737</strain>
    </source>
</reference>
<dbReference type="GO" id="GO:0015031">
    <property type="term" value="P:protein transport"/>
    <property type="evidence" value="ECO:0007669"/>
    <property type="project" value="UniProtKB-UniRule"/>
</dbReference>
<dbReference type="GO" id="GO:0005829">
    <property type="term" value="C:cytosol"/>
    <property type="evidence" value="ECO:0007669"/>
    <property type="project" value="GOC"/>
</dbReference>
<name>A0A1B9HTI3_9TREE</name>
<reference evidence="6" key="4">
    <citation type="submission" date="2024-02" db="EMBL/GenBank/DDBJ databases">
        <title>Comparative genomics of Cryptococcus and Kwoniella reveals pathogenesis evolution and contrasting modes of karyotype evolution via chromosome fusion or intercentromeric recombination.</title>
        <authorList>
            <person name="Coelho M.A."/>
            <person name="David-Palma M."/>
            <person name="Shea T."/>
            <person name="Bowers K."/>
            <person name="McGinley-Smith S."/>
            <person name="Mohammad A.W."/>
            <person name="Gnirke A."/>
            <person name="Yurkov A.M."/>
            <person name="Nowrousian M."/>
            <person name="Sun S."/>
            <person name="Cuomo C.A."/>
            <person name="Heitman J."/>
        </authorList>
    </citation>
    <scope>NUCLEOTIDE SEQUENCE</scope>
    <source>
        <strain evidence="6">CBS 10737</strain>
    </source>
</reference>
<feature type="compositionally biased region" description="Basic and acidic residues" evidence="4">
    <location>
        <begin position="43"/>
        <end position="63"/>
    </location>
</feature>
<evidence type="ECO:0000313" key="5">
    <source>
        <dbReference type="EMBL" id="OCF46582.1"/>
    </source>
</evidence>
<keyword evidence="3" id="KW-0175">Coiled coil</keyword>
<dbReference type="STRING" id="1296096.A0A1B9HTI3"/>
<proteinExistence type="inferred from homology"/>
<dbReference type="OrthoDB" id="203678at2759"/>
<dbReference type="AlphaFoldDB" id="A0A1B9HTI3"/>
<evidence type="ECO:0000256" key="4">
    <source>
        <dbReference type="SAM" id="MobiDB-lite"/>
    </source>
</evidence>
<keyword evidence="2" id="KW-0333">Golgi apparatus</keyword>
<dbReference type="GeneID" id="30175804"/>
<dbReference type="GO" id="GO:0016020">
    <property type="term" value="C:membrane"/>
    <property type="evidence" value="ECO:0007669"/>
    <property type="project" value="TreeGrafter"/>
</dbReference>
<dbReference type="GO" id="GO:0006869">
    <property type="term" value="P:lipid transport"/>
    <property type="evidence" value="ECO:0007669"/>
    <property type="project" value="UniProtKB-UniRule"/>
</dbReference>
<organism evidence="5">
    <name type="scientific">Kwoniella pini CBS 10737</name>
    <dbReference type="NCBI Taxonomy" id="1296096"/>
    <lineage>
        <taxon>Eukaryota</taxon>
        <taxon>Fungi</taxon>
        <taxon>Dikarya</taxon>
        <taxon>Basidiomycota</taxon>
        <taxon>Agaricomycotina</taxon>
        <taxon>Tremellomycetes</taxon>
        <taxon>Tremellales</taxon>
        <taxon>Cryptococcaceae</taxon>
        <taxon>Kwoniella</taxon>
    </lineage>
</organism>